<proteinExistence type="predicted"/>
<dbReference type="OrthoDB" id="2853639at2759"/>
<accession>A0A0U5G446</accession>
<dbReference type="EMBL" id="CDMC01000005">
    <property type="protein sequence ID" value="CEL05128.1"/>
    <property type="molecule type" value="Genomic_DNA"/>
</dbReference>
<evidence type="ECO:0008006" key="4">
    <source>
        <dbReference type="Google" id="ProtNLM"/>
    </source>
</evidence>
<reference evidence="3" key="1">
    <citation type="journal article" date="2016" name="Genome Announc.">
        <title>Draft genome sequences of fungus Aspergillus calidoustus.</title>
        <authorList>
            <person name="Horn F."/>
            <person name="Linde J."/>
            <person name="Mattern D.J."/>
            <person name="Walther G."/>
            <person name="Guthke R."/>
            <person name="Scherlach K."/>
            <person name="Martin K."/>
            <person name="Brakhage A.A."/>
            <person name="Petzke L."/>
            <person name="Valiante V."/>
        </authorList>
    </citation>
    <scope>NUCLEOTIDE SEQUENCE [LARGE SCALE GENOMIC DNA]</scope>
    <source>
        <strain evidence="3">SF006504</strain>
    </source>
</reference>
<dbReference type="STRING" id="454130.A0A0U5G446"/>
<name>A0A0U5G446_ASPCI</name>
<evidence type="ECO:0000313" key="2">
    <source>
        <dbReference type="EMBL" id="CEL05128.1"/>
    </source>
</evidence>
<sequence length="344" mass="39450">MSLLDLPREVLLLLPPYLENIENFKNAASSCRTLRNVFAKTLPSTILRLAAASAPTFFSPHPHFLVAASVRSVSDWALGHEDRTKLLRDAFRGGIYSLYKFCLEHGGLTLDRIRETHLARFTTINPLSDKLDKMAGKQWMSTPEFWDGGVSEPNTLYTDADRATLQIVIYGELFGRSMKAFLNPAERLPSFDILTRQEYFMYCLPDDESPYDPDGAMQFSYYEDQRALRHILKSGRWRRMWVGAIRKFLDPEFTDGTSADEDWRNKLLRDALLLQGIRGFQLVTCKPDDVPEEAVTKARQVRDQILALKEPPQSQTFGKQGTSRISEAPDPQNELNVSYRKQWY</sequence>
<organism evidence="2 3">
    <name type="scientific">Aspergillus calidoustus</name>
    <dbReference type="NCBI Taxonomy" id="454130"/>
    <lineage>
        <taxon>Eukaryota</taxon>
        <taxon>Fungi</taxon>
        <taxon>Dikarya</taxon>
        <taxon>Ascomycota</taxon>
        <taxon>Pezizomycotina</taxon>
        <taxon>Eurotiomycetes</taxon>
        <taxon>Eurotiomycetidae</taxon>
        <taxon>Eurotiales</taxon>
        <taxon>Aspergillaceae</taxon>
        <taxon>Aspergillus</taxon>
        <taxon>Aspergillus subgen. Nidulantes</taxon>
    </lineage>
</organism>
<feature type="region of interest" description="Disordered" evidence="1">
    <location>
        <begin position="309"/>
        <end position="334"/>
    </location>
</feature>
<feature type="compositionally biased region" description="Polar residues" evidence="1">
    <location>
        <begin position="312"/>
        <end position="325"/>
    </location>
</feature>
<dbReference type="Proteomes" id="UP000054771">
    <property type="component" value="Unassembled WGS sequence"/>
</dbReference>
<protein>
    <recommendedName>
        <fullName evidence="4">F-box domain-containing protein</fullName>
    </recommendedName>
</protein>
<keyword evidence="3" id="KW-1185">Reference proteome</keyword>
<evidence type="ECO:0000313" key="3">
    <source>
        <dbReference type="Proteomes" id="UP000054771"/>
    </source>
</evidence>
<dbReference type="OMA" id="FWDGGVS"/>
<evidence type="ECO:0000256" key="1">
    <source>
        <dbReference type="SAM" id="MobiDB-lite"/>
    </source>
</evidence>
<dbReference type="AlphaFoldDB" id="A0A0U5G446"/>
<gene>
    <name evidence="2" type="ORF">ASPCAL06248</name>
</gene>